<name>A0A2A9PGC1_OPHUN</name>
<sequence length="83" mass="9106">MEILLNSSQPQPSSLFSLLHPPPPFAPLPPLNQRFDADADAAITSLSIRLSSLLVTCVDWLSPSRTELPRPRLPQFGSRSESP</sequence>
<feature type="region of interest" description="Disordered" evidence="1">
    <location>
        <begin position="64"/>
        <end position="83"/>
    </location>
</feature>
<organism evidence="2 3">
    <name type="scientific">Ophiocordyceps unilateralis</name>
    <name type="common">Zombie-ant fungus</name>
    <name type="synonym">Torrubia unilateralis</name>
    <dbReference type="NCBI Taxonomy" id="268505"/>
    <lineage>
        <taxon>Eukaryota</taxon>
        <taxon>Fungi</taxon>
        <taxon>Dikarya</taxon>
        <taxon>Ascomycota</taxon>
        <taxon>Pezizomycotina</taxon>
        <taxon>Sordariomycetes</taxon>
        <taxon>Hypocreomycetidae</taxon>
        <taxon>Hypocreales</taxon>
        <taxon>Ophiocordycipitaceae</taxon>
        <taxon>Ophiocordyceps</taxon>
    </lineage>
</organism>
<accession>A0A2A9PGC1</accession>
<dbReference type="Proteomes" id="UP000037136">
    <property type="component" value="Unassembled WGS sequence"/>
</dbReference>
<comment type="caution">
    <text evidence="2">The sequence shown here is derived from an EMBL/GenBank/DDBJ whole genome shotgun (WGS) entry which is preliminary data.</text>
</comment>
<proteinExistence type="predicted"/>
<gene>
    <name evidence="2" type="ORF">XA68_11051</name>
</gene>
<evidence type="ECO:0000256" key="1">
    <source>
        <dbReference type="SAM" id="MobiDB-lite"/>
    </source>
</evidence>
<reference evidence="2 3" key="2">
    <citation type="journal article" date="2017" name="Sci. Rep.">
        <title>Ant-infecting Ophiocordyceps genomes reveal a high diversity of potential behavioral manipulation genes and a possible major role for enterotoxins.</title>
        <authorList>
            <person name="de Bekker C."/>
            <person name="Ohm R.A."/>
            <person name="Evans H.C."/>
            <person name="Brachmann A."/>
            <person name="Hughes D.P."/>
        </authorList>
    </citation>
    <scope>NUCLEOTIDE SEQUENCE [LARGE SCALE GENOMIC DNA]</scope>
    <source>
        <strain evidence="2 3">SC16a</strain>
    </source>
</reference>
<reference evidence="2 3" key="1">
    <citation type="journal article" date="2015" name="BMC Genomics">
        <title>Gene expression during zombie ant biting behavior reflects the complexity underlying fungal parasitic behavioral manipulation.</title>
        <authorList>
            <person name="de Bekker C."/>
            <person name="Ohm R.A."/>
            <person name="Loreto R.G."/>
            <person name="Sebastian A."/>
            <person name="Albert I."/>
            <person name="Merrow M."/>
            <person name="Brachmann A."/>
            <person name="Hughes D.P."/>
        </authorList>
    </citation>
    <scope>NUCLEOTIDE SEQUENCE [LARGE SCALE GENOMIC DNA]</scope>
    <source>
        <strain evidence="2 3">SC16a</strain>
    </source>
</reference>
<evidence type="ECO:0000313" key="2">
    <source>
        <dbReference type="EMBL" id="PFH60388.1"/>
    </source>
</evidence>
<evidence type="ECO:0000313" key="3">
    <source>
        <dbReference type="Proteomes" id="UP000037136"/>
    </source>
</evidence>
<dbReference type="EMBL" id="LAZP02000132">
    <property type="protein sequence ID" value="PFH60388.1"/>
    <property type="molecule type" value="Genomic_DNA"/>
</dbReference>
<keyword evidence="3" id="KW-1185">Reference proteome</keyword>
<dbReference type="AlphaFoldDB" id="A0A2A9PGC1"/>
<protein>
    <submittedName>
        <fullName evidence="2">Uncharacterized protein</fullName>
    </submittedName>
</protein>